<feature type="transmembrane region" description="Helical" evidence="1">
    <location>
        <begin position="288"/>
        <end position="309"/>
    </location>
</feature>
<reference evidence="2 3" key="1">
    <citation type="submission" date="2024-03" db="EMBL/GenBank/DDBJ databases">
        <title>Natural products discovery in diverse microorganisms through a two-stage MS feature dereplication strategy.</title>
        <authorList>
            <person name="Zhang R."/>
        </authorList>
    </citation>
    <scope>NUCLEOTIDE SEQUENCE [LARGE SCALE GENOMIC DNA]</scope>
    <source>
        <strain evidence="2 3">18930</strain>
    </source>
</reference>
<feature type="transmembrane region" description="Helical" evidence="1">
    <location>
        <begin position="248"/>
        <end position="276"/>
    </location>
</feature>
<feature type="transmembrane region" description="Helical" evidence="1">
    <location>
        <begin position="397"/>
        <end position="423"/>
    </location>
</feature>
<evidence type="ECO:0000313" key="2">
    <source>
        <dbReference type="EMBL" id="WXG68511.1"/>
    </source>
</evidence>
<keyword evidence="1" id="KW-0472">Membrane</keyword>
<dbReference type="Proteomes" id="UP001432000">
    <property type="component" value="Chromosome"/>
</dbReference>
<feature type="transmembrane region" description="Helical" evidence="1">
    <location>
        <begin position="20"/>
        <end position="49"/>
    </location>
</feature>
<feature type="transmembrane region" description="Helical" evidence="1">
    <location>
        <begin position="160"/>
        <end position="182"/>
    </location>
</feature>
<evidence type="ECO:0008006" key="4">
    <source>
        <dbReference type="Google" id="ProtNLM"/>
    </source>
</evidence>
<proteinExistence type="predicted"/>
<dbReference type="RefSeq" id="WP_338888764.1">
    <property type="nucleotide sequence ID" value="NZ_CP147846.1"/>
</dbReference>
<organism evidence="2 3">
    <name type="scientific">Rhodococcus sovatensis</name>
    <dbReference type="NCBI Taxonomy" id="1805840"/>
    <lineage>
        <taxon>Bacteria</taxon>
        <taxon>Bacillati</taxon>
        <taxon>Actinomycetota</taxon>
        <taxon>Actinomycetes</taxon>
        <taxon>Mycobacteriales</taxon>
        <taxon>Nocardiaceae</taxon>
        <taxon>Rhodococcus</taxon>
    </lineage>
</organism>
<keyword evidence="3" id="KW-1185">Reference proteome</keyword>
<feature type="transmembrane region" description="Helical" evidence="1">
    <location>
        <begin position="215"/>
        <end position="236"/>
    </location>
</feature>
<evidence type="ECO:0000256" key="1">
    <source>
        <dbReference type="SAM" id="Phobius"/>
    </source>
</evidence>
<feature type="transmembrane region" description="Helical" evidence="1">
    <location>
        <begin position="83"/>
        <end position="100"/>
    </location>
</feature>
<evidence type="ECO:0000313" key="3">
    <source>
        <dbReference type="Proteomes" id="UP001432000"/>
    </source>
</evidence>
<sequence>MNILGTSRRVQSRRETRFLIFVVAAVLILTFAVPIFLGQLAALVLIVAVGLFSLSVLHPKFAMVLWLTISCFVPFWVGVDNPFYLPASSLAGLLVLGGAFAKNPWKLSGIDIGVLLICAICLVCGIVGLSRPGDVTNVMTQWLLSFVVGRLLLQRAGVQFTYRAIAIVFTAAAACAIIEFSLDWNPYYSWVIDNTQFLAWGHEQERGGIVRAEWAFGHSIALGCSLAMAIPIVLACDIRAGYRAMMVTVLLAGTVVSFSRSGMLSAVLAVVLSLLFYAERERTRGKVALVLVLGGVAWFAVPQILAVFAKEGRGATISADYRVTLIDLIPSMNPLGLASGYTEPSQGEFYFQGFKSIDSTFVLLGVSFGYLIAAMALYGCGWLIWRVVRRTSMAPAISLLAVVPALFTVALITQFGSIVWFYFGMVSFLVWESRNVRLVALSGGILHPAGQDRKNFSQLNPETAAGAADGR</sequence>
<keyword evidence="1" id="KW-1133">Transmembrane helix</keyword>
<feature type="transmembrane region" description="Helical" evidence="1">
    <location>
        <begin position="112"/>
        <end position="129"/>
    </location>
</feature>
<protein>
    <recommendedName>
        <fullName evidence="4">O-antigen ligase</fullName>
    </recommendedName>
</protein>
<feature type="transmembrane region" description="Helical" evidence="1">
    <location>
        <begin position="61"/>
        <end position="77"/>
    </location>
</feature>
<dbReference type="EMBL" id="CP147846">
    <property type="protein sequence ID" value="WXG68511.1"/>
    <property type="molecule type" value="Genomic_DNA"/>
</dbReference>
<gene>
    <name evidence="2" type="ORF">WDS16_25540</name>
</gene>
<accession>A0ABZ2PQ24</accession>
<feature type="transmembrane region" description="Helical" evidence="1">
    <location>
        <begin position="361"/>
        <end position="385"/>
    </location>
</feature>
<keyword evidence="1" id="KW-0812">Transmembrane</keyword>
<name>A0ABZ2PQ24_9NOCA</name>